<proteinExistence type="predicted"/>
<reference evidence="3" key="1">
    <citation type="submission" date="2017-04" db="EMBL/GenBank/DDBJ databases">
        <authorList>
            <person name="Criscuolo A."/>
        </authorList>
    </citation>
    <scope>NUCLEOTIDE SEQUENCE [LARGE SCALE GENOMIC DNA]</scope>
</reference>
<keyword evidence="1" id="KW-0732">Signal</keyword>
<evidence type="ECO:0000256" key="1">
    <source>
        <dbReference type="SAM" id="SignalP"/>
    </source>
</evidence>
<evidence type="ECO:0000313" key="3">
    <source>
        <dbReference type="Proteomes" id="UP000194439"/>
    </source>
</evidence>
<gene>
    <name evidence="2" type="ORF">BACERE00185_04107</name>
</gene>
<accession>A0A1Y6A9M4</accession>
<sequence length="200" mass="22604">MKRLRFLFSLALAFVFVWSLVGIKPAAAAGNIQSIDNNTTFQDLTYEEAMERIAKYSGRSIEEVKNENPNNLRTLGSCSYGEAKKKLDTGKFYYPYLLTIVEKCRDGSFGWIGNINYAGLDRQDQYGTVKQFSGEVKAWNNDKRGLEYLVIGDFFNYGTTTRTYSAGVNTGSITMGYSVSNSNEHYKYFNSGYGYMKIVP</sequence>
<feature type="signal peptide" evidence="1">
    <location>
        <begin position="1"/>
        <end position="28"/>
    </location>
</feature>
<dbReference type="Proteomes" id="UP000194439">
    <property type="component" value="Unassembled WGS sequence"/>
</dbReference>
<evidence type="ECO:0000313" key="2">
    <source>
        <dbReference type="EMBL" id="SME30763.1"/>
    </source>
</evidence>
<dbReference type="AlphaFoldDB" id="A0A1Y6A9M4"/>
<organism evidence="2 3">
    <name type="scientific">Bacillus mobilis</name>
    <dbReference type="NCBI Taxonomy" id="2026190"/>
    <lineage>
        <taxon>Bacteria</taxon>
        <taxon>Bacillati</taxon>
        <taxon>Bacillota</taxon>
        <taxon>Bacilli</taxon>
        <taxon>Bacillales</taxon>
        <taxon>Bacillaceae</taxon>
        <taxon>Bacillus</taxon>
        <taxon>Bacillus cereus group</taxon>
    </lineage>
</organism>
<protein>
    <recommendedName>
        <fullName evidence="4">Bacterial toxin 44 domain-containing protein</fullName>
    </recommendedName>
</protein>
<dbReference type="RefSeq" id="WP_088029218.1">
    <property type="nucleotide sequence ID" value="NZ_FWZD01000064.1"/>
</dbReference>
<feature type="chain" id="PRO_5011001275" description="Bacterial toxin 44 domain-containing protein" evidence="1">
    <location>
        <begin position="29"/>
        <end position="200"/>
    </location>
</feature>
<dbReference type="EMBL" id="FWZD01000064">
    <property type="protein sequence ID" value="SME30763.1"/>
    <property type="molecule type" value="Genomic_DNA"/>
</dbReference>
<evidence type="ECO:0008006" key="4">
    <source>
        <dbReference type="Google" id="ProtNLM"/>
    </source>
</evidence>
<name>A0A1Y6A9M4_9BACI</name>